<keyword evidence="4" id="KW-0004">4Fe-4S</keyword>
<dbReference type="NCBIfam" id="TIGR02951">
    <property type="entry name" value="DMSO_dmsB"/>
    <property type="match status" value="1"/>
</dbReference>
<dbReference type="KEGG" id="fbl:Fbal_1960"/>
<evidence type="ECO:0000256" key="9">
    <source>
        <dbReference type="ARBA" id="ARBA00023014"/>
    </source>
</evidence>
<dbReference type="OrthoDB" id="9779457at2"/>
<dbReference type="Pfam" id="PF13247">
    <property type="entry name" value="Fer4_11"/>
    <property type="match status" value="1"/>
</dbReference>
<dbReference type="GO" id="GO:0046872">
    <property type="term" value="F:metal ion binding"/>
    <property type="evidence" value="ECO:0007669"/>
    <property type="project" value="UniProtKB-KW"/>
</dbReference>
<dbReference type="GeneID" id="67182171"/>
<accession>E1STQ0</accession>
<dbReference type="InterPro" id="IPR014297">
    <property type="entry name" value="DMSO_DmsB"/>
</dbReference>
<evidence type="ECO:0000313" key="11">
    <source>
        <dbReference type="EMBL" id="ADN76163.1"/>
    </source>
</evidence>
<evidence type="ECO:0000256" key="5">
    <source>
        <dbReference type="ARBA" id="ARBA00022723"/>
    </source>
</evidence>
<dbReference type="eggNOG" id="COG0437">
    <property type="taxonomic scope" value="Bacteria"/>
</dbReference>
<dbReference type="InterPro" id="IPR017896">
    <property type="entry name" value="4Fe4S_Fe-S-bd"/>
</dbReference>
<keyword evidence="9" id="KW-0411">Iron-sulfur</keyword>
<dbReference type="GO" id="GO:0051539">
    <property type="term" value="F:4 iron, 4 sulfur cluster binding"/>
    <property type="evidence" value="ECO:0007669"/>
    <property type="project" value="UniProtKB-KW"/>
</dbReference>
<evidence type="ECO:0000313" key="12">
    <source>
        <dbReference type="Proteomes" id="UP000006683"/>
    </source>
</evidence>
<feature type="domain" description="4Fe-4S ferredoxin-type" evidence="10">
    <location>
        <begin position="7"/>
        <end position="35"/>
    </location>
</feature>
<keyword evidence="8" id="KW-0408">Iron</keyword>
<keyword evidence="3" id="KW-0813">Transport</keyword>
<sequence>MNEPKQYGFYIDTTKCTGCKTCHVSCKDRSDLPKGLKWRRVYEYGGGSWQENGDGTVEQNVYSYYVSIGCNHCDNPVCVEVCPVGSMHKRRSDGLVHVDPAVCIGCEACAFACPYDAPQFDRERGIMTKCDGCYERLAVGRKPICVECCPLRAMDFGPMDELRARYGAIADINPLPSSTITKPNLCIKQNRNAQDGGDVLNEFEV</sequence>
<dbReference type="RefSeq" id="WP_013345469.1">
    <property type="nucleotide sequence ID" value="NC_014541.1"/>
</dbReference>
<evidence type="ECO:0000256" key="4">
    <source>
        <dbReference type="ARBA" id="ARBA00022485"/>
    </source>
</evidence>
<dbReference type="STRING" id="550540.Fbal_1960"/>
<dbReference type="PANTHER" id="PTHR43177:SF5">
    <property type="entry name" value="ANAEROBIC DIMETHYL SULFOXIDE REDUCTASE CHAIN B-RELATED"/>
    <property type="match status" value="1"/>
</dbReference>
<keyword evidence="7" id="KW-0249">Electron transport</keyword>
<comment type="function">
    <text evidence="2">Electron transfer subunit of the terminal reductase during anaerobic growth on various sulfoxide and N-oxide compounds.</text>
</comment>
<dbReference type="CDD" id="cd16371">
    <property type="entry name" value="DMSOR_beta_like"/>
    <property type="match status" value="1"/>
</dbReference>
<keyword evidence="6" id="KW-0677">Repeat</keyword>
<comment type="cofactor">
    <cofactor evidence="1">
        <name>[4Fe-4S] cluster</name>
        <dbReference type="ChEBI" id="CHEBI:49883"/>
    </cofactor>
</comment>
<dbReference type="Proteomes" id="UP000006683">
    <property type="component" value="Chromosome"/>
</dbReference>
<evidence type="ECO:0000259" key="10">
    <source>
        <dbReference type="PROSITE" id="PS51379"/>
    </source>
</evidence>
<evidence type="ECO:0000256" key="1">
    <source>
        <dbReference type="ARBA" id="ARBA00001966"/>
    </source>
</evidence>
<proteinExistence type="predicted"/>
<dbReference type="PROSITE" id="PS51379">
    <property type="entry name" value="4FE4S_FER_2"/>
    <property type="match status" value="2"/>
</dbReference>
<dbReference type="AlphaFoldDB" id="E1STQ0"/>
<gene>
    <name evidence="11" type="ordered locus">Fbal_1960</name>
</gene>
<dbReference type="HOGENOM" id="CLU_043374_2_0_6"/>
<evidence type="ECO:0000256" key="6">
    <source>
        <dbReference type="ARBA" id="ARBA00022737"/>
    </source>
</evidence>
<organism evidence="11 12">
    <name type="scientific">Ferrimonas balearica (strain DSM 9799 / CCM 4581 / KCTC 23876 / PAT)</name>
    <dbReference type="NCBI Taxonomy" id="550540"/>
    <lineage>
        <taxon>Bacteria</taxon>
        <taxon>Pseudomonadati</taxon>
        <taxon>Pseudomonadota</taxon>
        <taxon>Gammaproteobacteria</taxon>
        <taxon>Alteromonadales</taxon>
        <taxon>Ferrimonadaceae</taxon>
        <taxon>Ferrimonas</taxon>
    </lineage>
</organism>
<evidence type="ECO:0000256" key="8">
    <source>
        <dbReference type="ARBA" id="ARBA00023004"/>
    </source>
</evidence>
<dbReference type="InterPro" id="IPR017900">
    <property type="entry name" value="4Fe4S_Fe_S_CS"/>
</dbReference>
<keyword evidence="5" id="KW-0479">Metal-binding</keyword>
<dbReference type="InterPro" id="IPR050954">
    <property type="entry name" value="ET_IronSulfur_Cluster-Binding"/>
</dbReference>
<dbReference type="SUPFAM" id="SSF54862">
    <property type="entry name" value="4Fe-4S ferredoxins"/>
    <property type="match status" value="1"/>
</dbReference>
<dbReference type="PANTHER" id="PTHR43177">
    <property type="entry name" value="PROTEIN NRFC"/>
    <property type="match status" value="1"/>
</dbReference>
<dbReference type="Gene3D" id="3.30.70.20">
    <property type="match status" value="2"/>
</dbReference>
<dbReference type="PROSITE" id="PS00198">
    <property type="entry name" value="4FE4S_FER_1"/>
    <property type="match status" value="1"/>
</dbReference>
<reference evidence="11 12" key="1">
    <citation type="journal article" date="2010" name="Stand. Genomic Sci.">
        <title>Complete genome sequence of Ferrimonas balearica type strain (PAT).</title>
        <authorList>
            <person name="Nolan M."/>
            <person name="Sikorski J."/>
            <person name="Davenport K."/>
            <person name="Lucas S."/>
            <person name="Glavina Del Rio T."/>
            <person name="Tice H."/>
            <person name="Cheng J."/>
            <person name="Goodwin L."/>
            <person name="Pitluck S."/>
            <person name="Liolios K."/>
            <person name="Ivanova N."/>
            <person name="Mavromatis K."/>
            <person name="Ovchinnikova G."/>
            <person name="Pati A."/>
            <person name="Chen A."/>
            <person name="Palaniappan K."/>
            <person name="Land M."/>
            <person name="Hauser L."/>
            <person name="Chang Y."/>
            <person name="Jeffries C."/>
            <person name="Tapia R."/>
            <person name="Brettin T."/>
            <person name="Detter J."/>
            <person name="Han C."/>
            <person name="Yasawong M."/>
            <person name="Rohde M."/>
            <person name="Tindall B."/>
            <person name="Goker M."/>
            <person name="Woyke T."/>
            <person name="Bristow J."/>
            <person name="Eisen J."/>
            <person name="Markowitz V."/>
            <person name="Hugenholtz P."/>
            <person name="Kyrpides N."/>
            <person name="Klenk H."/>
            <person name="Lapidus A."/>
        </authorList>
    </citation>
    <scope>NUCLEOTIDE SEQUENCE [LARGE SCALE GENOMIC DNA]</scope>
    <source>
        <strain evidence="12">DSM 9799 / CCM 4581 / KCTC 23876 / PAT</strain>
    </source>
</reference>
<feature type="domain" description="4Fe-4S ferredoxin-type" evidence="10">
    <location>
        <begin position="94"/>
        <end position="123"/>
    </location>
</feature>
<protein>
    <submittedName>
        <fullName evidence="11">Dimethylsulfoxide reductase, chain B</fullName>
    </submittedName>
</protein>
<dbReference type="EMBL" id="CP002209">
    <property type="protein sequence ID" value="ADN76163.1"/>
    <property type="molecule type" value="Genomic_DNA"/>
</dbReference>
<name>E1STQ0_FERBD</name>
<keyword evidence="12" id="KW-1185">Reference proteome</keyword>
<evidence type="ECO:0000256" key="2">
    <source>
        <dbReference type="ARBA" id="ARBA00003584"/>
    </source>
</evidence>
<evidence type="ECO:0000256" key="7">
    <source>
        <dbReference type="ARBA" id="ARBA00022982"/>
    </source>
</evidence>
<evidence type="ECO:0000256" key="3">
    <source>
        <dbReference type="ARBA" id="ARBA00022448"/>
    </source>
</evidence>